<protein>
    <submittedName>
        <fullName evidence="1">Uncharacterized protein</fullName>
    </submittedName>
</protein>
<gene>
    <name evidence="1" type="ORF">PDJAM_G00009720</name>
</gene>
<dbReference type="Proteomes" id="UP000830395">
    <property type="component" value="Chromosome 1"/>
</dbReference>
<sequence>MADNSSANGNSWTILAPEVKESGVESMGPLSEGQGELHAEPALTQPSALSDTPTEQTHPTDPPQVTPLESSEDAAVLHSTTVKEDMASSIPAHVENLTSLTPDPGEQGASGDGSESQPLIDTESFSDSYTHISPSPVSASLPGASEEEEEEGLSQGEEKGELRKTLREECKPEEKVNEGDGLRRRNISVLTPLYHRDDEEEEDEGEEEQFRHPQREGEGDIGFTLNKCIFGALILLGLGTIFFSGVLMDLDDEGDADAKDLKYPEIKKEWLNPDAQGDAPAGVQPPKILDNLAKEDQQIAGLQAKLQEQEVELKAAQLQVEEGTKERLRREELEAENQRMRGELDKLPALQKEYEQENERVKSESERVNKELEALPAMQKELESLREKVMELTQSTVSVQAAMPSAGHEEVPSSQERKERKDKKAWDKERKEKDLKTEKKEWKKDKNKKVDEQDGKGKSTKDRKELEKEEKQGRRKGEGKNRQKDQKQEDAQRRKLDDEKRELKERSGKRERKDDKKGQTWEKDKHGEFVDRRWEKREKGKDDKEWKQKSEQKDWKEEKEWKKGKQASRDEKEWKEKSEKKKDWKERKEWGDEKERGASGDEKYSDKSQKEKIRKGKKDYHNGNSERKEREEKHRSGRDKDKPKSGERTEGWKEEKKYKDKKHKKEEKMSRKDKHETSHHSYSDQKHSKDHMHVDYWAEQREKIRHYYGSTEGCADVTACAHAEGLAPVSQQDFKAFISSYLTKLVGQEHQTSRKEELSELIGEFFTDGVFVHDQIPFSEFVEDVADILEDMADGDEYEELENEMEGFATEAMEKFGLREKEGSEEKRAGSGRKRMKG</sequence>
<name>A0ACC5Y0M8_9TELE</name>
<evidence type="ECO:0000313" key="2">
    <source>
        <dbReference type="Proteomes" id="UP000830395"/>
    </source>
</evidence>
<proteinExistence type="predicted"/>
<keyword evidence="2" id="KW-1185">Reference proteome</keyword>
<organism evidence="1 2">
    <name type="scientific">Pangasius djambal</name>
    <dbReference type="NCBI Taxonomy" id="1691987"/>
    <lineage>
        <taxon>Eukaryota</taxon>
        <taxon>Metazoa</taxon>
        <taxon>Chordata</taxon>
        <taxon>Craniata</taxon>
        <taxon>Vertebrata</taxon>
        <taxon>Euteleostomi</taxon>
        <taxon>Actinopterygii</taxon>
        <taxon>Neopterygii</taxon>
        <taxon>Teleostei</taxon>
        <taxon>Ostariophysi</taxon>
        <taxon>Siluriformes</taxon>
        <taxon>Pangasiidae</taxon>
        <taxon>Pangasius</taxon>
    </lineage>
</organism>
<dbReference type="EMBL" id="CM040975">
    <property type="protein sequence ID" value="MCJ8728902.1"/>
    <property type="molecule type" value="Genomic_DNA"/>
</dbReference>
<accession>A0ACC5Y0M8</accession>
<evidence type="ECO:0000313" key="1">
    <source>
        <dbReference type="EMBL" id="MCJ8728902.1"/>
    </source>
</evidence>
<comment type="caution">
    <text evidence="1">The sequence shown here is derived from an EMBL/GenBank/DDBJ whole genome shotgun (WGS) entry which is preliminary data.</text>
</comment>
<reference evidence="1" key="1">
    <citation type="submission" date="2020-02" db="EMBL/GenBank/DDBJ databases">
        <title>Genome sequencing of the panga catfish, Pangasius djambal.</title>
        <authorList>
            <person name="Wen M."/>
            <person name="Zahm M."/>
            <person name="Roques C."/>
            <person name="Cabau C."/>
            <person name="Klopp C."/>
            <person name="Donnadieu C."/>
            <person name="Jouanno E."/>
            <person name="Avarre J.-C."/>
            <person name="Campet M."/>
            <person name="Ha T."/>
            <person name="Dugue R."/>
            <person name="Lampietro C."/>
            <person name="Louis A."/>
            <person name="Herpin A."/>
            <person name="Echchiki A."/>
            <person name="Berthelot C."/>
            <person name="Parey E."/>
            <person name="Roest-Crollius H."/>
            <person name="Braasch I."/>
            <person name="Postlethwait J.H."/>
            <person name="Bobe J."/>
            <person name="Montfort J."/>
            <person name="Bouchez O."/>
            <person name="Begum T."/>
            <person name="Schartl M."/>
            <person name="Gustiano R."/>
            <person name="Guiguen Y."/>
        </authorList>
    </citation>
    <scope>NUCLEOTIDE SEQUENCE</scope>
    <source>
        <strain evidence="1">Pdj_M5554</strain>
    </source>
</reference>